<sequence>MGRKKHQTYEGLGTKARDKVPFKKGLSKKKKQQKDFQKIKLKAGKLRPKGLNETKLEFQSKSILIREQLRQDLGSERIHDILPRLRKGTSAQKLAVLDTLKTRLQNDDIDSWLPSLQSLLDTCTSYLSLESVSHYRSAFQCLKIIFTRVETSESFEPLMALICQRLISLMTHLNDDIRERSVPVLELLLHQSYSSILLTNHALPILESLLQQLMKISRSERQFIITIDTTTVGNNSGNARLLDCIAQLVNIVFDKYNNEQPINKDINQDEEQEKTLFDLLHNTKSKPFRLIDQVFQFRSDSQLLSRVMDLLLKVLLQFWSEMRIHLGDRHHHRDALSCLWCCTRIFHRLMNSILSSQHYTELHSIIAQHSSSIHKHLLQNFPFDEHQGSDILSSKQVQQKNLTVRRLNIHIIDLLSTQFPRIQEKMIKNLHQLKFQLKPDQMQPLLNYMFDLLNNNENLNIHETKDTLEYIEKCIRSFRDDKIIRQCIDGISKYIQRSINDLHTNSIAFRILCDSITLKIAKLDSEIIASLPVDDMVWFVFQVLRSSETEFNKNERKEILERMTQIFSFELDPFAALLNNIYIDYFAILKTSIGIEQRLLITWLYGINGKQSLNNSFLLSLQQYIQWHWLESESIHLLLGILLRQYDRHGENFCTLNDFSLFFFRLLFPSFKIDGYVTEKLNDIDANRTFKYSEIIINHLQCLKIHRDNIIESLWIRIENAFAINKMKQLKWFEWTTIYSLISIDNEIFPDAIVQSRIAVHLIQTIQQINHTSNQQMNQFILTRLRTSPALKRLLKQSLTLTGNDQELHARCISLLD</sequence>
<name>A0A814KG47_9BILA</name>
<evidence type="ECO:0008006" key="4">
    <source>
        <dbReference type="Google" id="ProtNLM"/>
    </source>
</evidence>
<dbReference type="AlphaFoldDB" id="A0A814KG47"/>
<dbReference type="InterPro" id="IPR011989">
    <property type="entry name" value="ARM-like"/>
</dbReference>
<dbReference type="Proteomes" id="UP000663864">
    <property type="component" value="Unassembled WGS sequence"/>
</dbReference>
<proteinExistence type="predicted"/>
<dbReference type="InterPro" id="IPR016024">
    <property type="entry name" value="ARM-type_fold"/>
</dbReference>
<gene>
    <name evidence="2" type="ORF">ZHD862_LOCUS15061</name>
</gene>
<evidence type="ECO:0000256" key="1">
    <source>
        <dbReference type="SAM" id="MobiDB-lite"/>
    </source>
</evidence>
<comment type="caution">
    <text evidence="2">The sequence shown here is derived from an EMBL/GenBank/DDBJ whole genome shotgun (WGS) entry which is preliminary data.</text>
</comment>
<accession>A0A814KG47</accession>
<dbReference type="SUPFAM" id="SSF48371">
    <property type="entry name" value="ARM repeat"/>
    <property type="match status" value="1"/>
</dbReference>
<dbReference type="Gene3D" id="1.25.10.10">
    <property type="entry name" value="Leucine-rich Repeat Variant"/>
    <property type="match status" value="1"/>
</dbReference>
<evidence type="ECO:0000313" key="2">
    <source>
        <dbReference type="EMBL" id="CAF1051161.1"/>
    </source>
</evidence>
<organism evidence="2 3">
    <name type="scientific">Rotaria sordida</name>
    <dbReference type="NCBI Taxonomy" id="392033"/>
    <lineage>
        <taxon>Eukaryota</taxon>
        <taxon>Metazoa</taxon>
        <taxon>Spiralia</taxon>
        <taxon>Gnathifera</taxon>
        <taxon>Rotifera</taxon>
        <taxon>Eurotatoria</taxon>
        <taxon>Bdelloidea</taxon>
        <taxon>Philodinida</taxon>
        <taxon>Philodinidae</taxon>
        <taxon>Rotaria</taxon>
    </lineage>
</organism>
<feature type="region of interest" description="Disordered" evidence="1">
    <location>
        <begin position="1"/>
        <end position="35"/>
    </location>
</feature>
<dbReference type="EMBL" id="CAJNOT010000670">
    <property type="protein sequence ID" value="CAF1051161.1"/>
    <property type="molecule type" value="Genomic_DNA"/>
</dbReference>
<reference evidence="2" key="1">
    <citation type="submission" date="2021-02" db="EMBL/GenBank/DDBJ databases">
        <authorList>
            <person name="Nowell W R."/>
        </authorList>
    </citation>
    <scope>NUCLEOTIDE SEQUENCE</scope>
</reference>
<protein>
    <recommendedName>
        <fullName evidence="4">Pre-rRNA-processing protein Ipi1 N-terminal domain-containing protein</fullName>
    </recommendedName>
</protein>
<evidence type="ECO:0000313" key="3">
    <source>
        <dbReference type="Proteomes" id="UP000663864"/>
    </source>
</evidence>